<dbReference type="GO" id="GO:0015421">
    <property type="term" value="F:ABC-type oligopeptide transporter activity"/>
    <property type="evidence" value="ECO:0007669"/>
    <property type="project" value="TreeGrafter"/>
</dbReference>
<dbReference type="Pfam" id="PF00664">
    <property type="entry name" value="ABC_membrane"/>
    <property type="match status" value="1"/>
</dbReference>
<dbReference type="eggNOG" id="COG1132">
    <property type="taxonomic scope" value="Bacteria"/>
</dbReference>
<name>D5X5A1_THIK1</name>
<dbReference type="Pfam" id="PF00005">
    <property type="entry name" value="ABC_tran"/>
    <property type="match status" value="1"/>
</dbReference>
<dbReference type="InterPro" id="IPR011527">
    <property type="entry name" value="ABC1_TM_dom"/>
</dbReference>
<feature type="transmembrane region" description="Helical" evidence="11">
    <location>
        <begin position="127"/>
        <end position="150"/>
    </location>
</feature>
<dbReference type="Gene3D" id="1.20.1560.10">
    <property type="entry name" value="ABC transporter type 1, transmembrane domain"/>
    <property type="match status" value="1"/>
</dbReference>
<dbReference type="SUPFAM" id="SSF90123">
    <property type="entry name" value="ABC transporter transmembrane region"/>
    <property type="match status" value="1"/>
</dbReference>
<dbReference type="Gene3D" id="3.40.50.300">
    <property type="entry name" value="P-loop containing nucleotide triphosphate hydrolases"/>
    <property type="match status" value="1"/>
</dbReference>
<dbReference type="GO" id="GO:0006869">
    <property type="term" value="P:lipid transport"/>
    <property type="evidence" value="ECO:0007669"/>
    <property type="project" value="UniProtKB-KW"/>
</dbReference>
<dbReference type="PANTHER" id="PTHR43394">
    <property type="entry name" value="ATP-DEPENDENT PERMEASE MDL1, MITOCHONDRIAL"/>
    <property type="match status" value="1"/>
</dbReference>
<evidence type="ECO:0000256" key="11">
    <source>
        <dbReference type="SAM" id="Phobius"/>
    </source>
</evidence>
<proteinExistence type="predicted"/>
<feature type="domain" description="ABC transmembrane type-1" evidence="13">
    <location>
        <begin position="31"/>
        <end position="314"/>
    </location>
</feature>
<protein>
    <submittedName>
        <fullName evidence="14">ABC transporter related protein</fullName>
    </submittedName>
</protein>
<dbReference type="InterPro" id="IPR017871">
    <property type="entry name" value="ABC_transporter-like_CS"/>
</dbReference>
<reference evidence="14" key="1">
    <citation type="submission" date="2010-04" db="EMBL/GenBank/DDBJ databases">
        <title>Complete sequence of Thiomonas intermedia K12.</title>
        <authorList>
            <consortium name="US DOE Joint Genome Institute"/>
            <person name="Lucas S."/>
            <person name="Copeland A."/>
            <person name="Lapidus A."/>
            <person name="Cheng J.-F."/>
            <person name="Bruce D."/>
            <person name="Goodwin L."/>
            <person name="Pitluck S."/>
            <person name="Davenport K."/>
            <person name="Detter J.C."/>
            <person name="Han C."/>
            <person name="Tapia R."/>
            <person name="Land M."/>
            <person name="Hauser L."/>
            <person name="Kyrpides N."/>
            <person name="Ovchinnikova G."/>
            <person name="Kerfeld C.A."/>
            <person name="Cannon G.C."/>
            <person name="Heinhorst S."/>
            <person name="Woyke T."/>
        </authorList>
    </citation>
    <scope>NUCLEOTIDE SEQUENCE [LARGE SCALE GENOMIC DNA]</scope>
    <source>
        <strain evidence="14">K12</strain>
    </source>
</reference>
<keyword evidence="4 11" id="KW-0812">Transmembrane</keyword>
<dbReference type="STRING" id="75379.Tint_2445"/>
<dbReference type="GO" id="GO:0016887">
    <property type="term" value="F:ATP hydrolysis activity"/>
    <property type="evidence" value="ECO:0007669"/>
    <property type="project" value="InterPro"/>
</dbReference>
<keyword evidence="3" id="KW-1003">Cell membrane</keyword>
<keyword evidence="7" id="KW-1278">Translocase</keyword>
<dbReference type="FunFam" id="3.40.50.300:FF:000221">
    <property type="entry name" value="Multidrug ABC transporter ATP-binding protein"/>
    <property type="match status" value="1"/>
</dbReference>
<dbReference type="InterPro" id="IPR003439">
    <property type="entry name" value="ABC_transporter-like_ATP-bd"/>
</dbReference>
<keyword evidence="2" id="KW-0813">Transport</keyword>
<feature type="domain" description="ABC transporter" evidence="12">
    <location>
        <begin position="346"/>
        <end position="580"/>
    </location>
</feature>
<dbReference type="InterPro" id="IPR027417">
    <property type="entry name" value="P-loop_NTPase"/>
</dbReference>
<feature type="transmembrane region" description="Helical" evidence="11">
    <location>
        <begin position="283"/>
        <end position="302"/>
    </location>
</feature>
<dbReference type="SMART" id="SM00382">
    <property type="entry name" value="AAA"/>
    <property type="match status" value="1"/>
</dbReference>
<evidence type="ECO:0000256" key="10">
    <source>
        <dbReference type="ARBA" id="ARBA00023136"/>
    </source>
</evidence>
<dbReference type="InterPro" id="IPR039421">
    <property type="entry name" value="Type_1_exporter"/>
</dbReference>
<evidence type="ECO:0000259" key="12">
    <source>
        <dbReference type="PROSITE" id="PS50893"/>
    </source>
</evidence>
<gene>
    <name evidence="14" type="ordered locus">Tint_2445</name>
</gene>
<evidence type="ECO:0000256" key="8">
    <source>
        <dbReference type="ARBA" id="ARBA00022989"/>
    </source>
</evidence>
<evidence type="ECO:0000313" key="14">
    <source>
        <dbReference type="EMBL" id="ADG31794.1"/>
    </source>
</evidence>
<evidence type="ECO:0000256" key="6">
    <source>
        <dbReference type="ARBA" id="ARBA00022840"/>
    </source>
</evidence>
<keyword evidence="6" id="KW-0067">ATP-binding</keyword>
<keyword evidence="8 11" id="KW-1133">Transmembrane helix</keyword>
<dbReference type="EMBL" id="CP002021">
    <property type="protein sequence ID" value="ADG31794.1"/>
    <property type="molecule type" value="Genomic_DNA"/>
</dbReference>
<dbReference type="PANTHER" id="PTHR43394:SF1">
    <property type="entry name" value="ATP-BINDING CASSETTE SUB-FAMILY B MEMBER 10, MITOCHONDRIAL"/>
    <property type="match status" value="1"/>
</dbReference>
<comment type="subcellular location">
    <subcellularLocation>
        <location evidence="1">Cell membrane</location>
        <topology evidence="1">Multi-pass membrane protein</topology>
    </subcellularLocation>
</comment>
<dbReference type="SUPFAM" id="SSF52540">
    <property type="entry name" value="P-loop containing nucleoside triphosphate hydrolases"/>
    <property type="match status" value="1"/>
</dbReference>
<evidence type="ECO:0000256" key="4">
    <source>
        <dbReference type="ARBA" id="ARBA00022692"/>
    </source>
</evidence>
<dbReference type="InterPro" id="IPR003593">
    <property type="entry name" value="AAA+_ATPase"/>
</dbReference>
<sequence>MSERSLRPSGSAVRLLRQLFNANPRNRSAALLIVLFAAIVAATEPVLPALMKHVLDVGFTAKRDFPLWAVPAVLMGLFTIRGLAWLASQFLTQWLTQNVLARVRELVYGQIVHAQLSQLQRESASSLIGASVYEAQLALGMIFPGLLTLVRDSFTLIALFSYLLWVNWSLTLLTLGILLPLIFTMRIISRRAKRLNAQMQKAAEETSYALEEGMLAAPVIRVHNAQSGFAARFDRINQFLRRTTVKTLVSGSTTTPVSQWLSALAVSVVIVFAMWQSDVSGQHSVGGFVAFITAMMMTLSPLRRVADIVQPMMRALSSLDRLRSIVDAPREQDTGTHTAERVRGDLEFDDVGVTLSAMDRPVLDGIRLRVQAGESLALVGPSGAGKTTLMRLVPRLLEPTRGRLLLDGVPLRDWNLHSLREQIAYVGQDVVLLNDSIGANVSFGSEVDEDRAWAALNAAALGDFVRGLPGGLQAPVGHNGSQLSGGQRQRLSIARALYRNAPLLILDEATSALDAESERLVQQAINRLMEGRTTIVIAHRLATIAHCHRIAVLDEGRLIELGTQAELLQKDGLYAQLHRMQFHVSAAPNPAEREESAK</sequence>
<evidence type="ECO:0000256" key="9">
    <source>
        <dbReference type="ARBA" id="ARBA00023055"/>
    </source>
</evidence>
<dbReference type="CDD" id="cd18552">
    <property type="entry name" value="ABC_6TM_MsbA_like"/>
    <property type="match status" value="1"/>
</dbReference>
<feature type="transmembrane region" description="Helical" evidence="11">
    <location>
        <begin position="260"/>
        <end position="277"/>
    </location>
</feature>
<evidence type="ECO:0000256" key="2">
    <source>
        <dbReference type="ARBA" id="ARBA00022448"/>
    </source>
</evidence>
<feature type="transmembrane region" description="Helical" evidence="11">
    <location>
        <begin position="162"/>
        <end position="184"/>
    </location>
</feature>
<keyword evidence="10 11" id="KW-0472">Membrane</keyword>
<organism evidence="14">
    <name type="scientific">Thiomonas intermedia (strain K12)</name>
    <name type="common">Thiobacillus intermedius</name>
    <dbReference type="NCBI Taxonomy" id="75379"/>
    <lineage>
        <taxon>Bacteria</taxon>
        <taxon>Pseudomonadati</taxon>
        <taxon>Pseudomonadota</taxon>
        <taxon>Betaproteobacteria</taxon>
        <taxon>Burkholderiales</taxon>
        <taxon>Thiomonas</taxon>
    </lineage>
</organism>
<keyword evidence="5" id="KW-0547">Nucleotide-binding</keyword>
<evidence type="ECO:0000259" key="13">
    <source>
        <dbReference type="PROSITE" id="PS50929"/>
    </source>
</evidence>
<evidence type="ECO:0000256" key="7">
    <source>
        <dbReference type="ARBA" id="ARBA00022967"/>
    </source>
</evidence>
<dbReference type="KEGG" id="tin:Tint_2445"/>
<evidence type="ECO:0000256" key="3">
    <source>
        <dbReference type="ARBA" id="ARBA00022475"/>
    </source>
</evidence>
<evidence type="ECO:0000256" key="1">
    <source>
        <dbReference type="ARBA" id="ARBA00004651"/>
    </source>
</evidence>
<dbReference type="HOGENOM" id="CLU_000604_84_3_4"/>
<dbReference type="PROSITE" id="PS00211">
    <property type="entry name" value="ABC_TRANSPORTER_1"/>
    <property type="match status" value="1"/>
</dbReference>
<accession>D5X5A1</accession>
<dbReference type="BioCyc" id="TINT75379:TINT_RS12240-MONOMER"/>
<evidence type="ECO:0000256" key="5">
    <source>
        <dbReference type="ARBA" id="ARBA00022741"/>
    </source>
</evidence>
<dbReference type="PROSITE" id="PS50893">
    <property type="entry name" value="ABC_TRANSPORTER_2"/>
    <property type="match status" value="1"/>
</dbReference>
<dbReference type="GO" id="GO:0005886">
    <property type="term" value="C:plasma membrane"/>
    <property type="evidence" value="ECO:0007669"/>
    <property type="project" value="UniProtKB-SubCell"/>
</dbReference>
<dbReference type="AlphaFoldDB" id="D5X5A1"/>
<dbReference type="InterPro" id="IPR036640">
    <property type="entry name" value="ABC1_TM_sf"/>
</dbReference>
<dbReference type="PROSITE" id="PS50929">
    <property type="entry name" value="ABC_TM1F"/>
    <property type="match status" value="1"/>
</dbReference>
<dbReference type="GO" id="GO:0005524">
    <property type="term" value="F:ATP binding"/>
    <property type="evidence" value="ECO:0007669"/>
    <property type="project" value="UniProtKB-KW"/>
</dbReference>
<feature type="transmembrane region" description="Helical" evidence="11">
    <location>
        <begin position="67"/>
        <end position="87"/>
    </location>
</feature>
<keyword evidence="9" id="KW-0445">Lipid transport</keyword>